<dbReference type="AlphaFoldDB" id="A0A3P6QYP4"/>
<gene>
    <name evidence="3" type="ORF">CGOC_LOCUS1337</name>
</gene>
<accession>A0A3P6QYP4</accession>
<proteinExistence type="predicted"/>
<dbReference type="OrthoDB" id="2130750at2759"/>
<dbReference type="InterPro" id="IPR022157">
    <property type="entry name" value="Dynactin"/>
</dbReference>
<evidence type="ECO:0000259" key="2">
    <source>
        <dbReference type="Pfam" id="PF12455"/>
    </source>
</evidence>
<dbReference type="EMBL" id="UYRV01002437">
    <property type="protein sequence ID" value="VDK48660.1"/>
    <property type="molecule type" value="Genomic_DNA"/>
</dbReference>
<sequence>MDDQMMEEQKLVEKALLGEIEGLHVKINELQQRMKQEDIHREELISTIMKFRKKVGEQNEEIQDLKDQVLRYQEELTGQKSEENSIASMVSQMQVNVNRTFAESVERQVSAVEVEYARKQMGYLRQFLPDNFTKAGGDNDAVILNVLFPRLAAKAKLLTKLMADRFPGVPGGTRREHVTKSHKAEQWAHSARIAHTMSALVAVCGQFERLVLSLEDNSL</sequence>
<protein>
    <recommendedName>
        <fullName evidence="2">Dynein associated protein domain-containing protein</fullName>
    </recommendedName>
</protein>
<keyword evidence="4" id="KW-1185">Reference proteome</keyword>
<dbReference type="Proteomes" id="UP000271889">
    <property type="component" value="Unassembled WGS sequence"/>
</dbReference>
<organism evidence="3 4">
    <name type="scientific">Cylicostephanus goldi</name>
    <name type="common">Nematode worm</name>
    <dbReference type="NCBI Taxonomy" id="71465"/>
    <lineage>
        <taxon>Eukaryota</taxon>
        <taxon>Metazoa</taxon>
        <taxon>Ecdysozoa</taxon>
        <taxon>Nematoda</taxon>
        <taxon>Chromadorea</taxon>
        <taxon>Rhabditida</taxon>
        <taxon>Rhabditina</taxon>
        <taxon>Rhabditomorpha</taxon>
        <taxon>Strongyloidea</taxon>
        <taxon>Strongylidae</taxon>
        <taxon>Cylicostephanus</taxon>
    </lineage>
</organism>
<feature type="domain" description="Dynein associated protein" evidence="2">
    <location>
        <begin position="60"/>
        <end position="210"/>
    </location>
</feature>
<keyword evidence="1" id="KW-0175">Coiled coil</keyword>
<dbReference type="Pfam" id="PF12455">
    <property type="entry name" value="Dynactin"/>
    <property type="match status" value="1"/>
</dbReference>
<reference evidence="3 4" key="1">
    <citation type="submission" date="2018-11" db="EMBL/GenBank/DDBJ databases">
        <authorList>
            <consortium name="Pathogen Informatics"/>
        </authorList>
    </citation>
    <scope>NUCLEOTIDE SEQUENCE [LARGE SCALE GENOMIC DNA]</scope>
</reference>
<name>A0A3P6QYP4_CYLGO</name>
<evidence type="ECO:0000256" key="1">
    <source>
        <dbReference type="SAM" id="Coils"/>
    </source>
</evidence>
<evidence type="ECO:0000313" key="4">
    <source>
        <dbReference type="Proteomes" id="UP000271889"/>
    </source>
</evidence>
<evidence type="ECO:0000313" key="3">
    <source>
        <dbReference type="EMBL" id="VDK48660.1"/>
    </source>
</evidence>
<feature type="coiled-coil region" evidence="1">
    <location>
        <begin position="27"/>
        <end position="82"/>
    </location>
</feature>